<dbReference type="eggNOG" id="COG0783">
    <property type="taxonomic scope" value="Bacteria"/>
</dbReference>
<dbReference type="AlphaFoldDB" id="A0A0A2ML62"/>
<evidence type="ECO:0000313" key="4">
    <source>
        <dbReference type="EMBL" id="KGO93054.1"/>
    </source>
</evidence>
<dbReference type="PANTHER" id="PTHR42932:SF1">
    <property type="entry name" value="GENERAL STRESS PROTEIN 20U"/>
    <property type="match status" value="1"/>
</dbReference>
<dbReference type="PROSITE" id="PS00819">
    <property type="entry name" value="DPS_2"/>
    <property type="match status" value="1"/>
</dbReference>
<dbReference type="Gene3D" id="1.20.1260.10">
    <property type="match status" value="1"/>
</dbReference>
<protein>
    <submittedName>
        <fullName evidence="4">DNA-binding protein</fullName>
    </submittedName>
</protein>
<dbReference type="OrthoDB" id="9797023at2"/>
<dbReference type="InterPro" id="IPR009078">
    <property type="entry name" value="Ferritin-like_SF"/>
</dbReference>
<evidence type="ECO:0000256" key="1">
    <source>
        <dbReference type="ARBA" id="ARBA00009497"/>
    </source>
</evidence>
<dbReference type="Proteomes" id="UP000030111">
    <property type="component" value="Unassembled WGS sequence"/>
</dbReference>
<dbReference type="PROSITE" id="PS00818">
    <property type="entry name" value="DPS_1"/>
    <property type="match status" value="1"/>
</dbReference>
<dbReference type="InterPro" id="IPR023188">
    <property type="entry name" value="DPS_DNA-bd_CS"/>
</dbReference>
<dbReference type="EMBL" id="JRLY01000007">
    <property type="protein sequence ID" value="KGO93054.1"/>
    <property type="molecule type" value="Genomic_DNA"/>
</dbReference>
<dbReference type="STRING" id="1121898.GCA_000422725_02573"/>
<dbReference type="InterPro" id="IPR002177">
    <property type="entry name" value="DPS_DNA-bd"/>
</dbReference>
<dbReference type="GO" id="GO:0008199">
    <property type="term" value="F:ferric iron binding"/>
    <property type="evidence" value="ECO:0007669"/>
    <property type="project" value="InterPro"/>
</dbReference>
<dbReference type="RefSeq" id="WP_026992917.1">
    <property type="nucleotide sequence ID" value="NZ_JRLY01000007.1"/>
</dbReference>
<dbReference type="PIRSF" id="PIRSF005900">
    <property type="entry name" value="Dps"/>
    <property type="match status" value="1"/>
</dbReference>
<dbReference type="PANTHER" id="PTHR42932">
    <property type="entry name" value="GENERAL STRESS PROTEIN 20U"/>
    <property type="match status" value="1"/>
</dbReference>
<keyword evidence="4" id="KW-0238">DNA-binding</keyword>
<dbReference type="Pfam" id="PF00210">
    <property type="entry name" value="Ferritin"/>
    <property type="match status" value="1"/>
</dbReference>
<evidence type="ECO:0000259" key="3">
    <source>
        <dbReference type="Pfam" id="PF00210"/>
    </source>
</evidence>
<name>A0A0A2ML62_9FLAO</name>
<dbReference type="GO" id="GO:0003677">
    <property type="term" value="F:DNA binding"/>
    <property type="evidence" value="ECO:0007669"/>
    <property type="project" value="UniProtKB-KW"/>
</dbReference>
<feature type="domain" description="Ferritin/DPS" evidence="3">
    <location>
        <begin position="23"/>
        <end position="159"/>
    </location>
</feature>
<organism evidence="4 5">
    <name type="scientific">Flavobacterium subsaxonicum WB 4.1-42 = DSM 21790</name>
    <dbReference type="NCBI Taxonomy" id="1121898"/>
    <lineage>
        <taxon>Bacteria</taxon>
        <taxon>Pseudomonadati</taxon>
        <taxon>Bacteroidota</taxon>
        <taxon>Flavobacteriia</taxon>
        <taxon>Flavobacteriales</taxon>
        <taxon>Flavobacteriaceae</taxon>
        <taxon>Flavobacterium</taxon>
    </lineage>
</organism>
<dbReference type="InterPro" id="IPR012347">
    <property type="entry name" value="Ferritin-like"/>
</dbReference>
<reference evidence="4 5" key="1">
    <citation type="submission" date="2013-09" db="EMBL/GenBank/DDBJ databases">
        <authorList>
            <person name="Zeng Z."/>
            <person name="Chen C."/>
        </authorList>
    </citation>
    <scope>NUCLEOTIDE SEQUENCE [LARGE SCALE GENOMIC DNA]</scope>
    <source>
        <strain evidence="4 5">WB 4.1-42</strain>
    </source>
</reference>
<sequence>MKTKEEAFNILGLPVKEAEVIAAELNILLSNFQVYYQNLRGIHWNIRGKRFFQLHVKFEELYTDAQDKIDLIAERVLTLGATPLHTFEDYVANNKLKVGKNISKDTEAVHLVIASLADLLTIERVILDETAKINDEGTNSMMSDFIKEQEKTMWMMKAWSEEEI</sequence>
<accession>A0A0A2ML62</accession>
<evidence type="ECO:0000256" key="2">
    <source>
        <dbReference type="RuleBase" id="RU003875"/>
    </source>
</evidence>
<proteinExistence type="inferred from homology"/>
<dbReference type="GO" id="GO:0016722">
    <property type="term" value="F:oxidoreductase activity, acting on metal ions"/>
    <property type="evidence" value="ECO:0007669"/>
    <property type="project" value="InterPro"/>
</dbReference>
<comment type="caution">
    <text evidence="4">The sequence shown here is derived from an EMBL/GenBank/DDBJ whole genome shotgun (WGS) entry which is preliminary data.</text>
</comment>
<comment type="similarity">
    <text evidence="1 2">Belongs to the Dps family.</text>
</comment>
<dbReference type="CDD" id="cd01043">
    <property type="entry name" value="DPS"/>
    <property type="match status" value="1"/>
</dbReference>
<dbReference type="PRINTS" id="PR01346">
    <property type="entry name" value="HELNAPAPROT"/>
</dbReference>
<evidence type="ECO:0000313" key="5">
    <source>
        <dbReference type="Proteomes" id="UP000030111"/>
    </source>
</evidence>
<dbReference type="InterPro" id="IPR008331">
    <property type="entry name" value="Ferritin_DPS_dom"/>
</dbReference>
<dbReference type="SUPFAM" id="SSF47240">
    <property type="entry name" value="Ferritin-like"/>
    <property type="match status" value="1"/>
</dbReference>
<keyword evidence="5" id="KW-1185">Reference proteome</keyword>
<gene>
    <name evidence="4" type="ORF">Q766_10595</name>
</gene>